<dbReference type="FunFam" id="3.40.140.10:FF:000021">
    <property type="entry name" value="Deoxycytidylate deaminase"/>
    <property type="match status" value="1"/>
</dbReference>
<dbReference type="Proteomes" id="UP000824219">
    <property type="component" value="Linkage Group LG03"/>
</dbReference>
<dbReference type="GO" id="GO:0009165">
    <property type="term" value="P:nucleotide biosynthetic process"/>
    <property type="evidence" value="ECO:0007669"/>
    <property type="project" value="UniProtKB-KW"/>
</dbReference>
<evidence type="ECO:0000313" key="16">
    <source>
        <dbReference type="Proteomes" id="UP000824219"/>
    </source>
</evidence>
<keyword evidence="6" id="KW-0862">Zinc</keyword>
<dbReference type="GO" id="GO:0004132">
    <property type="term" value="F:dCMP deaminase activity"/>
    <property type="evidence" value="ECO:0007669"/>
    <property type="project" value="UniProtKB-EC"/>
</dbReference>
<evidence type="ECO:0000256" key="7">
    <source>
        <dbReference type="ARBA" id="ARBA00038938"/>
    </source>
</evidence>
<dbReference type="PANTHER" id="PTHR11086:SF18">
    <property type="entry name" value="DEOXYCYTIDYLATE DEAMINASE"/>
    <property type="match status" value="1"/>
</dbReference>
<name>A0A9D3P699_9TELE</name>
<evidence type="ECO:0000256" key="13">
    <source>
        <dbReference type="SAM" id="MobiDB-lite"/>
    </source>
</evidence>
<evidence type="ECO:0000313" key="15">
    <source>
        <dbReference type="EMBL" id="KAG7333673.1"/>
    </source>
</evidence>
<dbReference type="EMBL" id="JAHKSW010000003">
    <property type="protein sequence ID" value="KAG7333673.1"/>
    <property type="molecule type" value="Genomic_DNA"/>
</dbReference>
<evidence type="ECO:0000256" key="12">
    <source>
        <dbReference type="ARBA" id="ARBA00071582"/>
    </source>
</evidence>
<dbReference type="SUPFAM" id="SSF53927">
    <property type="entry name" value="Cytidine deaminase-like"/>
    <property type="match status" value="1"/>
</dbReference>
<protein>
    <recommendedName>
        <fullName evidence="12">Deoxycytidylate deaminase</fullName>
        <ecNumber evidence="7">3.5.4.12</ecNumber>
    </recommendedName>
    <alternativeName>
        <fullName evidence="8">dCMP deaminase</fullName>
    </alternativeName>
</protein>
<dbReference type="PANTHER" id="PTHR11086">
    <property type="entry name" value="DEOXYCYTIDYLATE DEAMINASE-RELATED"/>
    <property type="match status" value="1"/>
</dbReference>
<feature type="region of interest" description="Disordered" evidence="13">
    <location>
        <begin position="1"/>
        <end position="23"/>
    </location>
</feature>
<dbReference type="GO" id="GO:0008270">
    <property type="term" value="F:zinc ion binding"/>
    <property type="evidence" value="ECO:0007669"/>
    <property type="project" value="InterPro"/>
</dbReference>
<dbReference type="InterPro" id="IPR016193">
    <property type="entry name" value="Cytidine_deaminase-like"/>
</dbReference>
<evidence type="ECO:0000256" key="3">
    <source>
        <dbReference type="ARBA" id="ARBA00022723"/>
    </source>
</evidence>
<evidence type="ECO:0000256" key="4">
    <source>
        <dbReference type="ARBA" id="ARBA00022727"/>
    </source>
</evidence>
<dbReference type="CDD" id="cd01286">
    <property type="entry name" value="deoxycytidylate_deaminase"/>
    <property type="match status" value="1"/>
</dbReference>
<accession>A0A9D3P699</accession>
<keyword evidence="5" id="KW-0378">Hydrolase</keyword>
<evidence type="ECO:0000256" key="5">
    <source>
        <dbReference type="ARBA" id="ARBA00022801"/>
    </source>
</evidence>
<evidence type="ECO:0000256" key="2">
    <source>
        <dbReference type="ARBA" id="ARBA00006576"/>
    </source>
</evidence>
<evidence type="ECO:0000256" key="9">
    <source>
        <dbReference type="ARBA" id="ARBA00050096"/>
    </source>
</evidence>
<reference evidence="15 16" key="1">
    <citation type="submission" date="2021-06" db="EMBL/GenBank/DDBJ databases">
        <title>Chromosome-level genome assembly of the red-tail catfish (Hemibagrus wyckioides).</title>
        <authorList>
            <person name="Shao F."/>
        </authorList>
    </citation>
    <scope>NUCLEOTIDE SEQUENCE [LARGE SCALE GENOMIC DNA]</scope>
    <source>
        <strain evidence="15">EC202008001</strain>
        <tissue evidence="15">Blood</tissue>
    </source>
</reference>
<evidence type="ECO:0000259" key="14">
    <source>
        <dbReference type="PROSITE" id="PS51747"/>
    </source>
</evidence>
<comment type="cofactor">
    <cofactor evidence="1">
        <name>Zn(2+)</name>
        <dbReference type="ChEBI" id="CHEBI:29105"/>
    </cofactor>
</comment>
<dbReference type="InterPro" id="IPR015517">
    <property type="entry name" value="dCMP_deaminase-rel"/>
</dbReference>
<dbReference type="GO" id="GO:0005737">
    <property type="term" value="C:cytoplasm"/>
    <property type="evidence" value="ECO:0007669"/>
    <property type="project" value="TreeGrafter"/>
</dbReference>
<gene>
    <name evidence="15" type="ORF">KOW79_002080</name>
</gene>
<organism evidence="15 16">
    <name type="scientific">Hemibagrus wyckioides</name>
    <dbReference type="NCBI Taxonomy" id="337641"/>
    <lineage>
        <taxon>Eukaryota</taxon>
        <taxon>Metazoa</taxon>
        <taxon>Chordata</taxon>
        <taxon>Craniata</taxon>
        <taxon>Vertebrata</taxon>
        <taxon>Euteleostomi</taxon>
        <taxon>Actinopterygii</taxon>
        <taxon>Neopterygii</taxon>
        <taxon>Teleostei</taxon>
        <taxon>Ostariophysi</taxon>
        <taxon>Siluriformes</taxon>
        <taxon>Bagridae</taxon>
        <taxon>Hemibagrus</taxon>
    </lineage>
</organism>
<dbReference type="InterPro" id="IPR016192">
    <property type="entry name" value="APOBEC/CMP_deaminase_Zn-bd"/>
</dbReference>
<evidence type="ECO:0000256" key="6">
    <source>
        <dbReference type="ARBA" id="ARBA00022833"/>
    </source>
</evidence>
<dbReference type="PROSITE" id="PS51747">
    <property type="entry name" value="CYT_DCMP_DEAMINASES_2"/>
    <property type="match status" value="1"/>
</dbReference>
<keyword evidence="16" id="KW-1185">Reference proteome</keyword>
<dbReference type="EC" id="3.5.4.12" evidence="7"/>
<comment type="caution">
    <text evidence="15">The sequence shown here is derived from an EMBL/GenBank/DDBJ whole genome shotgun (WGS) entry which is preliminary data.</text>
</comment>
<dbReference type="AlphaFoldDB" id="A0A9D3P699"/>
<comment type="function">
    <text evidence="11">Catalyzes the deamination of dCMP to dUMP, providing the nucleoside monophosphate substrate for the thymidylate synthase/TYMS. Also, part of a nucleotide salvage pathway that eliminates epigenetically modified 5-hydroxymethyl-dCMP (hmdCMP) in a two-step process entailing deamination to cytotoxic 5-hydroxymethyl-dUMP (hmdUMP), followed by its hydrolysis into 5-hydroxymethyluracil (hmU) and 2-deoxy-D-ribose 5-phosphate (deoxyribosephosphate). Catalyzes the first step in that pathway, the deamination of 5-hydroxymethyl-dCMP (hmdCMP).</text>
</comment>
<dbReference type="Pfam" id="PF00383">
    <property type="entry name" value="dCMP_cyt_deam_1"/>
    <property type="match status" value="1"/>
</dbReference>
<comment type="catalytic activity">
    <reaction evidence="10">
        <text>dCMP + H2O + H(+) = dUMP + NH4(+)</text>
        <dbReference type="Rhea" id="RHEA:22924"/>
        <dbReference type="ChEBI" id="CHEBI:15377"/>
        <dbReference type="ChEBI" id="CHEBI:15378"/>
        <dbReference type="ChEBI" id="CHEBI:28938"/>
        <dbReference type="ChEBI" id="CHEBI:57566"/>
        <dbReference type="ChEBI" id="CHEBI:246422"/>
        <dbReference type="EC" id="3.5.4.12"/>
    </reaction>
    <physiologicalReaction direction="left-to-right" evidence="10">
        <dbReference type="Rhea" id="RHEA:22925"/>
    </physiologicalReaction>
</comment>
<keyword evidence="3" id="KW-0479">Metal-binding</keyword>
<evidence type="ECO:0000256" key="11">
    <source>
        <dbReference type="ARBA" id="ARBA00059334"/>
    </source>
</evidence>
<sequence length="217" mass="24698">MVRLQHNMPPKTRGQHGNEESSRNINYIRSKKLRCVMASKRKSKDDISVPSLTHRQYEDDVYFMSVALMFAKKSPDPSTKVGACIVNEGKIVGVGFNMMPNGCEEAFIKLWKRDDEDRLKTKYPYVCHAELNAIMNKTSVDVKGCTIYVTLFPCNECAKLIIQSGIRKVLYLSNKYADTEDNEASVELLNRAGVTHRPFTLKQEVRDLLDSINPFAE</sequence>
<comment type="similarity">
    <text evidence="2">Belongs to the cytidine and deoxycytidylate deaminase family.</text>
</comment>
<evidence type="ECO:0000256" key="8">
    <source>
        <dbReference type="ARBA" id="ARBA00041763"/>
    </source>
</evidence>
<dbReference type="InterPro" id="IPR035105">
    <property type="entry name" value="Deoxycytidylate_deaminase_dom"/>
</dbReference>
<evidence type="ECO:0000256" key="10">
    <source>
        <dbReference type="ARBA" id="ARBA00051515"/>
    </source>
</evidence>
<keyword evidence="4" id="KW-0545">Nucleotide biosynthesis</keyword>
<proteinExistence type="inferred from homology"/>
<dbReference type="Gene3D" id="3.40.140.10">
    <property type="entry name" value="Cytidine Deaminase, domain 2"/>
    <property type="match status" value="1"/>
</dbReference>
<feature type="domain" description="CMP/dCMP-type deaminase" evidence="14">
    <location>
        <begin position="58"/>
        <end position="188"/>
    </location>
</feature>
<dbReference type="PROSITE" id="PS00903">
    <property type="entry name" value="CYT_DCMP_DEAMINASES_1"/>
    <property type="match status" value="1"/>
</dbReference>
<comment type="catalytic activity">
    <reaction evidence="9">
        <text>5-hydroxymethyl-dCMP + H2O + H(+) = 5-hydroxymethyl-dUMP + NH4(+)</text>
        <dbReference type="Rhea" id="RHEA:77175"/>
        <dbReference type="ChEBI" id="CHEBI:15377"/>
        <dbReference type="ChEBI" id="CHEBI:15378"/>
        <dbReference type="ChEBI" id="CHEBI:28938"/>
        <dbReference type="ChEBI" id="CHEBI:57962"/>
        <dbReference type="ChEBI" id="CHEBI:90409"/>
    </reaction>
    <physiologicalReaction direction="left-to-right" evidence="9">
        <dbReference type="Rhea" id="RHEA:77176"/>
    </physiologicalReaction>
</comment>
<evidence type="ECO:0000256" key="1">
    <source>
        <dbReference type="ARBA" id="ARBA00001947"/>
    </source>
</evidence>
<dbReference type="InterPro" id="IPR002125">
    <property type="entry name" value="CMP_dCMP_dom"/>
</dbReference>
<dbReference type="OrthoDB" id="6710946at2759"/>